<comment type="similarity">
    <text evidence="1">Belongs to the myoviridae tail sheath protein family.</text>
</comment>
<gene>
    <name evidence="4" type="ORF">GCM10022226_36940</name>
</gene>
<evidence type="ECO:0000313" key="4">
    <source>
        <dbReference type="EMBL" id="GAA3812856.1"/>
    </source>
</evidence>
<reference evidence="5" key="1">
    <citation type="journal article" date="2019" name="Int. J. Syst. Evol. Microbiol.">
        <title>The Global Catalogue of Microorganisms (GCM) 10K type strain sequencing project: providing services to taxonomists for standard genome sequencing and annotation.</title>
        <authorList>
            <consortium name="The Broad Institute Genomics Platform"/>
            <consortium name="The Broad Institute Genome Sequencing Center for Infectious Disease"/>
            <person name="Wu L."/>
            <person name="Ma J."/>
        </authorList>
    </citation>
    <scope>NUCLEOTIDE SEQUENCE [LARGE SCALE GENOMIC DNA]</scope>
    <source>
        <strain evidence="5">JCM 16908</strain>
    </source>
</reference>
<dbReference type="PANTHER" id="PTHR35861:SF1">
    <property type="entry name" value="PHAGE TAIL SHEATH PROTEIN"/>
    <property type="match status" value="1"/>
</dbReference>
<dbReference type="Gene3D" id="3.40.50.11780">
    <property type="match status" value="1"/>
</dbReference>
<dbReference type="RefSeq" id="WP_344941062.1">
    <property type="nucleotide sequence ID" value="NZ_BAAAZR010000008.1"/>
</dbReference>
<comment type="caution">
    <text evidence="4">The sequence shown here is derived from an EMBL/GenBank/DDBJ whole genome shotgun (WGS) entry which is preliminary data.</text>
</comment>
<organism evidence="4 5">
    <name type="scientific">Sphaerisporangium flaviroseum</name>
    <dbReference type="NCBI Taxonomy" id="509199"/>
    <lineage>
        <taxon>Bacteria</taxon>
        <taxon>Bacillati</taxon>
        <taxon>Actinomycetota</taxon>
        <taxon>Actinomycetes</taxon>
        <taxon>Streptosporangiales</taxon>
        <taxon>Streptosporangiaceae</taxon>
        <taxon>Sphaerisporangium</taxon>
    </lineage>
</organism>
<dbReference type="Pfam" id="PF04984">
    <property type="entry name" value="Phage_sheath_1"/>
    <property type="match status" value="1"/>
</dbReference>
<dbReference type="PANTHER" id="PTHR35861">
    <property type="match status" value="1"/>
</dbReference>
<evidence type="ECO:0000259" key="3">
    <source>
        <dbReference type="Pfam" id="PF17482"/>
    </source>
</evidence>
<dbReference type="Proteomes" id="UP001500888">
    <property type="component" value="Unassembled WGS sequence"/>
</dbReference>
<name>A0ABP7I9B2_9ACTN</name>
<evidence type="ECO:0000256" key="1">
    <source>
        <dbReference type="ARBA" id="ARBA00008005"/>
    </source>
</evidence>
<keyword evidence="5" id="KW-1185">Reference proteome</keyword>
<dbReference type="InterPro" id="IPR052042">
    <property type="entry name" value="Tail_sheath_structural"/>
</dbReference>
<dbReference type="InterPro" id="IPR035089">
    <property type="entry name" value="Phage_sheath_subtilisin"/>
</dbReference>
<protein>
    <recommendedName>
        <fullName evidence="6">Phage tail sheath family protein</fullName>
    </recommendedName>
</protein>
<evidence type="ECO:0000259" key="2">
    <source>
        <dbReference type="Pfam" id="PF04984"/>
    </source>
</evidence>
<evidence type="ECO:0008006" key="6">
    <source>
        <dbReference type="Google" id="ProtNLM"/>
    </source>
</evidence>
<feature type="domain" description="Tail sheath protein subtilisin-like" evidence="2">
    <location>
        <begin position="137"/>
        <end position="267"/>
    </location>
</feature>
<sequence length="385" mass="41694">MPGRLTPGVYPVDVIPAPAPGFLTGVPAFIGRAPMGPATPRRLTLWPEFEAAFGGPGAGFLYDAVRGFFENDGAACYVVRLDETGRETPSPDVLERALATLDDVDDVDLVCHPDLAAEWPSGADLDTVTGPQRALLRHCRDRGDRFAILDCPPADDPELAARQRAVLNGTDGAAGSYGALYYPWLRVGDRDRRPRHVPPCGHIAGVYSRGDRRVGVHKAPANEVVEGALDLRSDLTAAQAGELYARAVNCVRALPGRGIRVWGARTLSDDPAWRDVSARRVVVSVHRWVERFMRGLVFEPNDIRLWVRIMRELTAYLDGLFQRGALKGRTAEEAFFVKCDSETNPAEAIDAGMVVTEIGVAPSAPAEYIVVRVIHGASGVTINAV</sequence>
<dbReference type="InterPro" id="IPR020287">
    <property type="entry name" value="Tail_sheath_C"/>
</dbReference>
<evidence type="ECO:0000313" key="5">
    <source>
        <dbReference type="Proteomes" id="UP001500888"/>
    </source>
</evidence>
<accession>A0ABP7I9B2</accession>
<feature type="domain" description="Tail sheath protein C-terminal" evidence="3">
    <location>
        <begin position="268"/>
        <end position="373"/>
    </location>
</feature>
<dbReference type="Pfam" id="PF17482">
    <property type="entry name" value="Phage_sheath_1C"/>
    <property type="match status" value="1"/>
</dbReference>
<proteinExistence type="inferred from homology"/>
<dbReference type="EMBL" id="BAAAZR010000008">
    <property type="protein sequence ID" value="GAA3812856.1"/>
    <property type="molecule type" value="Genomic_DNA"/>
</dbReference>